<sequence length="143" mass="15607">MACDCPERLAIVDVLNTYATCLDNRDWLGLNDVFHADATADYGGALTGRTSIVDTIRSFLGGCGPSQHLLGNYQISTDGDRAESLTKARVLHVGAGARASLTPYEAIGVYRDRLIRTAEGWRITHRHFDVQITLGDFNVLQPA</sequence>
<dbReference type="InterPro" id="IPR037401">
    <property type="entry name" value="SnoaL-like"/>
</dbReference>
<feature type="domain" description="SnoaL-like" evidence="1">
    <location>
        <begin position="7"/>
        <end position="127"/>
    </location>
</feature>
<dbReference type="RefSeq" id="WP_014212494.1">
    <property type="nucleotide sequence ID" value="NC_016604.1"/>
</dbReference>
<dbReference type="InterPro" id="IPR032710">
    <property type="entry name" value="NTF2-like_dom_sf"/>
</dbReference>
<dbReference type="PATRIC" id="fig|710685.3.peg.4259"/>
<dbReference type="HOGENOM" id="CLU_106738_10_2_11"/>
<accession>G8RJJ5</accession>
<dbReference type="Pfam" id="PF13577">
    <property type="entry name" value="SnoaL_4"/>
    <property type="match status" value="1"/>
</dbReference>
<dbReference type="EMBL" id="CP003169">
    <property type="protein sequence ID" value="AEV74746.1"/>
    <property type="molecule type" value="Genomic_DNA"/>
</dbReference>
<evidence type="ECO:0000259" key="1">
    <source>
        <dbReference type="Pfam" id="PF13577"/>
    </source>
</evidence>
<reference evidence="2 3" key="1">
    <citation type="submission" date="2011-12" db="EMBL/GenBank/DDBJ databases">
        <title>Complete sequence of Mycobacterium rhodesiae NBB3.</title>
        <authorList>
            <consortium name="US DOE Joint Genome Institute"/>
            <person name="Lucas S."/>
            <person name="Han J."/>
            <person name="Lapidus A."/>
            <person name="Cheng J.-F."/>
            <person name="Goodwin L."/>
            <person name="Pitluck S."/>
            <person name="Peters L."/>
            <person name="Mikhailova N."/>
            <person name="Gu W."/>
            <person name="Detter J.C."/>
            <person name="Han C."/>
            <person name="Tapia R."/>
            <person name="Land M."/>
            <person name="Hauser L."/>
            <person name="Kyrpides N."/>
            <person name="Ivanova N."/>
            <person name="Pagani I."/>
            <person name="Mattes T."/>
            <person name="Holmes A."/>
            <person name="Rutledge P."/>
            <person name="Paulsen I."/>
            <person name="Coleman N."/>
            <person name="Woyke T."/>
        </authorList>
    </citation>
    <scope>NUCLEOTIDE SEQUENCE [LARGE SCALE GENOMIC DNA]</scope>
    <source>
        <strain evidence="2 3">NBB3</strain>
    </source>
</reference>
<keyword evidence="3" id="KW-1185">Reference proteome</keyword>
<dbReference type="KEGG" id="mrh:MycrhN_4244"/>
<evidence type="ECO:0000313" key="3">
    <source>
        <dbReference type="Proteomes" id="UP000005442"/>
    </source>
</evidence>
<gene>
    <name evidence="2" type="ordered locus">MycrhN_4244</name>
</gene>
<dbReference type="Gene3D" id="3.10.450.50">
    <property type="match status" value="1"/>
</dbReference>
<dbReference type="eggNOG" id="COG5517">
    <property type="taxonomic scope" value="Bacteria"/>
</dbReference>
<name>G8RJJ5_MYCRN</name>
<dbReference type="Proteomes" id="UP000005442">
    <property type="component" value="Chromosome"/>
</dbReference>
<dbReference type="AlphaFoldDB" id="G8RJJ5"/>
<evidence type="ECO:0000313" key="2">
    <source>
        <dbReference type="EMBL" id="AEV74746.1"/>
    </source>
</evidence>
<dbReference type="SUPFAM" id="SSF54427">
    <property type="entry name" value="NTF2-like"/>
    <property type="match status" value="1"/>
</dbReference>
<proteinExistence type="predicted"/>
<dbReference type="CDD" id="cd00531">
    <property type="entry name" value="NTF2_like"/>
    <property type="match status" value="1"/>
</dbReference>
<dbReference type="STRING" id="710685.MycrhN_4244"/>
<protein>
    <recommendedName>
        <fullName evidence="1">SnoaL-like domain-containing protein</fullName>
    </recommendedName>
</protein>
<organism evidence="2 3">
    <name type="scientific">Mycolicibacterium rhodesiae (strain NBB3)</name>
    <name type="common">Mycobacterium rhodesiae</name>
    <dbReference type="NCBI Taxonomy" id="710685"/>
    <lineage>
        <taxon>Bacteria</taxon>
        <taxon>Bacillati</taxon>
        <taxon>Actinomycetota</taxon>
        <taxon>Actinomycetes</taxon>
        <taxon>Mycobacteriales</taxon>
        <taxon>Mycobacteriaceae</taxon>
        <taxon>Mycolicibacterium</taxon>
    </lineage>
</organism>